<dbReference type="Proteomes" id="UP000032120">
    <property type="component" value="Unassembled WGS sequence"/>
</dbReference>
<evidence type="ECO:0000256" key="1">
    <source>
        <dbReference type="SAM" id="Phobius"/>
    </source>
</evidence>
<reference evidence="2 3" key="1">
    <citation type="submission" date="2015-01" db="EMBL/GenBank/DDBJ databases">
        <title>Draft genome sequence of Leucobacter komagatae strain VKM ST2845.</title>
        <authorList>
            <person name="Karlyshev A.V."/>
            <person name="Kudryashova E.B."/>
        </authorList>
    </citation>
    <scope>NUCLEOTIDE SEQUENCE [LARGE SCALE GENOMIC DNA]</scope>
    <source>
        <strain evidence="2 3">VKM ST2845</strain>
    </source>
</reference>
<keyword evidence="1" id="KW-1133">Transmembrane helix</keyword>
<evidence type="ECO:0000313" key="2">
    <source>
        <dbReference type="EMBL" id="KIP52856.1"/>
    </source>
</evidence>
<name>A0A0D0HZ31_9MICO</name>
<feature type="transmembrane region" description="Helical" evidence="1">
    <location>
        <begin position="63"/>
        <end position="83"/>
    </location>
</feature>
<dbReference type="EMBL" id="JXSQ01000006">
    <property type="protein sequence ID" value="KIP52856.1"/>
    <property type="molecule type" value="Genomic_DNA"/>
</dbReference>
<organism evidence="2 3">
    <name type="scientific">Leucobacter komagatae</name>
    <dbReference type="NCBI Taxonomy" id="55969"/>
    <lineage>
        <taxon>Bacteria</taxon>
        <taxon>Bacillati</taxon>
        <taxon>Actinomycetota</taxon>
        <taxon>Actinomycetes</taxon>
        <taxon>Micrococcales</taxon>
        <taxon>Microbacteriaceae</taxon>
        <taxon>Leucobacter</taxon>
    </lineage>
</organism>
<gene>
    <name evidence="2" type="ORF">SD72_06580</name>
</gene>
<dbReference type="AlphaFoldDB" id="A0A0D0HZ31"/>
<keyword evidence="1" id="KW-0812">Transmembrane</keyword>
<keyword evidence="1" id="KW-0472">Membrane</keyword>
<sequence length="122" mass="13199">MIFLAPLSFRVESEAHVWLGFLLLLAAWYVLGPIFLVTTTVLAAVSSVRYLRTAEPSLARRRVVVWSWVALFLLEAGLAVWIVQVNDLASAAFVAVLVGVVLAVTGTSAFFVAKHSSGADRP</sequence>
<protein>
    <submittedName>
        <fullName evidence="2">Uncharacterized protein</fullName>
    </submittedName>
</protein>
<feature type="transmembrane region" description="Helical" evidence="1">
    <location>
        <begin position="20"/>
        <end position="51"/>
    </location>
</feature>
<feature type="transmembrane region" description="Helical" evidence="1">
    <location>
        <begin position="89"/>
        <end position="113"/>
    </location>
</feature>
<accession>A0A0D0HZ31</accession>
<comment type="caution">
    <text evidence="2">The sequence shown here is derived from an EMBL/GenBank/DDBJ whole genome shotgun (WGS) entry which is preliminary data.</text>
</comment>
<proteinExistence type="predicted"/>
<keyword evidence="3" id="KW-1185">Reference proteome</keyword>
<evidence type="ECO:0000313" key="3">
    <source>
        <dbReference type="Proteomes" id="UP000032120"/>
    </source>
</evidence>